<sequence length="191" mass="20994">MAADFSVKPTLAGRRVVLRPFVAGDFPAVREALRDPEVVRLTGSRPILWDAAAEQRLREWYGTRADQPDRLDLAVEERATGAWVGEVVLNAWDPAAGSCNFRTMFGAGGRDRGLGTEATRLLVGYGFERLGLRRIALEVYPFNPRARRAYEKAGFVAEGVRRAALSTPQGPVDATVMAIHAADWRGQDQQA</sequence>
<dbReference type="InterPro" id="IPR016181">
    <property type="entry name" value="Acyl_CoA_acyltransferase"/>
</dbReference>
<organism evidence="2 3">
    <name type="scientific">Actinoplanes nipponensis</name>
    <dbReference type="NCBI Taxonomy" id="135950"/>
    <lineage>
        <taxon>Bacteria</taxon>
        <taxon>Bacillati</taxon>
        <taxon>Actinomycetota</taxon>
        <taxon>Actinomycetes</taxon>
        <taxon>Micromonosporales</taxon>
        <taxon>Micromonosporaceae</taxon>
        <taxon>Actinoplanes</taxon>
    </lineage>
</organism>
<dbReference type="SUPFAM" id="SSF55729">
    <property type="entry name" value="Acyl-CoA N-acyltransferases (Nat)"/>
    <property type="match status" value="1"/>
</dbReference>
<reference evidence="2" key="1">
    <citation type="submission" date="2021-01" db="EMBL/GenBank/DDBJ databases">
        <title>Whole genome shotgun sequence of Actinoplanes nipponensis NBRC 14063.</title>
        <authorList>
            <person name="Komaki H."/>
            <person name="Tamura T."/>
        </authorList>
    </citation>
    <scope>NUCLEOTIDE SEQUENCE</scope>
    <source>
        <strain evidence="2">NBRC 14063</strain>
    </source>
</reference>
<protein>
    <submittedName>
        <fullName evidence="2">Acetyltransferase</fullName>
    </submittedName>
</protein>
<accession>A0A919JLE1</accession>
<evidence type="ECO:0000259" key="1">
    <source>
        <dbReference type="PROSITE" id="PS51186"/>
    </source>
</evidence>
<evidence type="ECO:0000313" key="2">
    <source>
        <dbReference type="EMBL" id="GIE51297.1"/>
    </source>
</evidence>
<keyword evidence="3" id="KW-1185">Reference proteome</keyword>
<dbReference type="GO" id="GO:0016747">
    <property type="term" value="F:acyltransferase activity, transferring groups other than amino-acyl groups"/>
    <property type="evidence" value="ECO:0007669"/>
    <property type="project" value="InterPro"/>
</dbReference>
<gene>
    <name evidence="2" type="ORF">Ani05nite_48310</name>
</gene>
<evidence type="ECO:0000313" key="3">
    <source>
        <dbReference type="Proteomes" id="UP000647172"/>
    </source>
</evidence>
<dbReference type="EMBL" id="BOMQ01000057">
    <property type="protein sequence ID" value="GIE51297.1"/>
    <property type="molecule type" value="Genomic_DNA"/>
</dbReference>
<name>A0A919JLE1_9ACTN</name>
<feature type="domain" description="N-acetyltransferase" evidence="1">
    <location>
        <begin position="16"/>
        <end position="182"/>
    </location>
</feature>
<dbReference type="Gene3D" id="3.40.630.30">
    <property type="match status" value="1"/>
</dbReference>
<dbReference type="PANTHER" id="PTHR43610:SF1">
    <property type="entry name" value="N-ACETYLTRANSFERASE DOMAIN-CONTAINING PROTEIN"/>
    <property type="match status" value="1"/>
</dbReference>
<dbReference type="InterPro" id="IPR000182">
    <property type="entry name" value="GNAT_dom"/>
</dbReference>
<dbReference type="AlphaFoldDB" id="A0A919JLE1"/>
<dbReference type="PROSITE" id="PS51186">
    <property type="entry name" value="GNAT"/>
    <property type="match status" value="1"/>
</dbReference>
<dbReference type="PANTHER" id="PTHR43610">
    <property type="entry name" value="BLL6696 PROTEIN"/>
    <property type="match status" value="1"/>
</dbReference>
<dbReference type="Pfam" id="PF13302">
    <property type="entry name" value="Acetyltransf_3"/>
    <property type="match status" value="1"/>
</dbReference>
<dbReference type="Proteomes" id="UP000647172">
    <property type="component" value="Unassembled WGS sequence"/>
</dbReference>
<proteinExistence type="predicted"/>
<dbReference type="RefSeq" id="WP_203771709.1">
    <property type="nucleotide sequence ID" value="NZ_BAAAYJ010000051.1"/>
</dbReference>
<comment type="caution">
    <text evidence="2">The sequence shown here is derived from an EMBL/GenBank/DDBJ whole genome shotgun (WGS) entry which is preliminary data.</text>
</comment>